<gene>
    <name evidence="2" type="ORF">A6J80_09775</name>
</gene>
<dbReference type="RefSeq" id="WP_080621290.1">
    <property type="nucleotide sequence ID" value="NZ_CAWMZI010000001.1"/>
</dbReference>
<dbReference type="AlphaFoldDB" id="A0A1V0GRZ9"/>
<evidence type="ECO:0000256" key="1">
    <source>
        <dbReference type="SAM" id="MobiDB-lite"/>
    </source>
</evidence>
<dbReference type="Gene3D" id="1.10.10.10">
    <property type="entry name" value="Winged helix-like DNA-binding domain superfamily/Winged helix DNA-binding domain"/>
    <property type="match status" value="1"/>
</dbReference>
<dbReference type="SUPFAM" id="SSF46785">
    <property type="entry name" value="Winged helix' DNA-binding domain"/>
    <property type="match status" value="1"/>
</dbReference>
<dbReference type="EMBL" id="CP020442">
    <property type="protein sequence ID" value="ARC36636.1"/>
    <property type="molecule type" value="Genomic_DNA"/>
</dbReference>
<dbReference type="Proteomes" id="UP000191257">
    <property type="component" value="Chromosome"/>
</dbReference>
<name>A0A1V0GRZ9_9RHOB</name>
<dbReference type="Pfam" id="PF13730">
    <property type="entry name" value="HTH_36"/>
    <property type="match status" value="1"/>
</dbReference>
<reference evidence="2" key="1">
    <citation type="submission" date="2017-12" db="EMBL/GenBank/DDBJ databases">
        <title>FDA dAtabase for Regulatory Grade micrObial Sequences (FDA-ARGOS): Supporting development and validation of Infectious Disease Dx tests.</title>
        <authorList>
            <person name="Campos J."/>
            <person name="Goldberg B."/>
            <person name="Tallon L."/>
            <person name="Sadzewicz L."/>
            <person name="Sengamalay N."/>
            <person name="Ott S."/>
            <person name="Godinez A."/>
            <person name="Nagaraj S."/>
            <person name="Vyas G."/>
            <person name="Aluvathingal J."/>
            <person name="Nadendla S."/>
            <person name="Geyer C."/>
            <person name="Nandy P."/>
            <person name="Hobson J."/>
            <person name="Sichtig H."/>
        </authorList>
    </citation>
    <scope>NUCLEOTIDE SEQUENCE</scope>
    <source>
        <strain evidence="2">FDAARGOS_252</strain>
    </source>
</reference>
<proteinExistence type="predicted"/>
<feature type="region of interest" description="Disordered" evidence="1">
    <location>
        <begin position="93"/>
        <end position="135"/>
    </location>
</feature>
<evidence type="ECO:0000313" key="2">
    <source>
        <dbReference type="EMBL" id="ARC36636.1"/>
    </source>
</evidence>
<evidence type="ECO:0000313" key="3">
    <source>
        <dbReference type="Proteomes" id="UP000191257"/>
    </source>
</evidence>
<accession>A0A1V0GRZ9</accession>
<dbReference type="InterPro" id="IPR036390">
    <property type="entry name" value="WH_DNA-bd_sf"/>
</dbReference>
<keyword evidence="3" id="KW-1185">Reference proteome</keyword>
<sequence length="329" mass="36844">MSVYCSSLAWRHGPADRNDLLVLLAIADFADDDGYCWPSIKSLAKKARMTERGVQKIVRRLEAQGLVSILTGTGRRNCNEYTLNLDLLQKGERETLNHVHPEQGSSRTRKHKPRTSEQEKVNGGSPEPSRTITNHQDDDDVAAACEFSDTAFEVPFDFEDERTQYLAIPLSDYRSRILEAIGIEPGTSSALGGPADMAEARRWLTLPHVTEDRVCDKIRAVMMRKGARRPHSLAYFTEEMRRMSVDLEEAMKPLLPAESRQAYAYRERAAPPPKVPPVVDLDALAERWVEPVKAGRAYAGPSIKPAVARHMLDRGLVTETELRRVGVAL</sequence>
<dbReference type="KEGG" id="pye:A6J80_09775"/>
<dbReference type="InterPro" id="IPR036388">
    <property type="entry name" value="WH-like_DNA-bd_sf"/>
</dbReference>
<organism evidence="2 3">
    <name type="scientific">Paracoccus yeei</name>
    <dbReference type="NCBI Taxonomy" id="147645"/>
    <lineage>
        <taxon>Bacteria</taxon>
        <taxon>Pseudomonadati</taxon>
        <taxon>Pseudomonadota</taxon>
        <taxon>Alphaproteobacteria</taxon>
        <taxon>Rhodobacterales</taxon>
        <taxon>Paracoccaceae</taxon>
        <taxon>Paracoccus</taxon>
    </lineage>
</organism>
<protein>
    <submittedName>
        <fullName evidence="2">Helix-turn-helix domain-containing protein</fullName>
    </submittedName>
</protein>